<keyword evidence="5 17" id="KW-1003">Cell membrane</keyword>
<keyword evidence="7 17" id="KW-0378">Hydrolase</keyword>
<dbReference type="GO" id="GO:0005886">
    <property type="term" value="C:plasma membrane"/>
    <property type="evidence" value="ECO:0007669"/>
    <property type="project" value="UniProtKB-SubCell"/>
</dbReference>
<dbReference type="RefSeq" id="WP_243902055.1">
    <property type="nucleotide sequence ID" value="NZ_CAWQFN010000041.1"/>
</dbReference>
<evidence type="ECO:0000256" key="15">
    <source>
        <dbReference type="ARBA" id="ARBA00032932"/>
    </source>
</evidence>
<evidence type="ECO:0000256" key="13">
    <source>
        <dbReference type="ARBA" id="ARBA00023316"/>
    </source>
</evidence>
<sequence length="298" mass="32210">MMNYIFFAASSCSNDVDMGFVQLGWFRVVILGIVQGITELLPISSTAHLRIVPGLLGWRDPGTAFSAAMQLASLAAVISYFWKDIKQLTGGTVRAIADRNFESSTFRLVLGVLLGTLPLVVAGLALHKPINACNSPFRTLTVIGIASIVMSLLLALAEKQGHHERNFSELTMRDAIIVGIAQAFALIPGVSRSGSTLTAGIFLKMERETAAKFSFLLGIPAVILAGAKELHVLFKAGLDVNGWLILLIGLTSASISAFLAIYGLLHYLEKHNTLIFVFYRLAMGIFLIFGVMTELLPN</sequence>
<evidence type="ECO:0000256" key="11">
    <source>
        <dbReference type="ARBA" id="ARBA00023136"/>
    </source>
</evidence>
<name>A0AAP5I312_9CYAN</name>
<feature type="transmembrane region" description="Helical" evidence="17">
    <location>
        <begin position="215"/>
        <end position="234"/>
    </location>
</feature>
<feature type="transmembrane region" description="Helical" evidence="17">
    <location>
        <begin position="62"/>
        <end position="82"/>
    </location>
</feature>
<evidence type="ECO:0000256" key="4">
    <source>
        <dbReference type="ARBA" id="ARBA00021581"/>
    </source>
</evidence>
<evidence type="ECO:0000313" key="19">
    <source>
        <dbReference type="Proteomes" id="UP000667802"/>
    </source>
</evidence>
<feature type="transmembrane region" description="Helical" evidence="17">
    <location>
        <begin position="277"/>
        <end position="296"/>
    </location>
</feature>
<evidence type="ECO:0000256" key="14">
    <source>
        <dbReference type="ARBA" id="ARBA00032707"/>
    </source>
</evidence>
<dbReference type="EMBL" id="JAALHA020000001">
    <property type="protein sequence ID" value="MDR9893785.1"/>
    <property type="molecule type" value="Genomic_DNA"/>
</dbReference>
<dbReference type="AlphaFoldDB" id="A0AAP5I312"/>
<dbReference type="Proteomes" id="UP000667802">
    <property type="component" value="Unassembled WGS sequence"/>
</dbReference>
<proteinExistence type="inferred from homology"/>
<dbReference type="PANTHER" id="PTHR30622:SF4">
    <property type="entry name" value="UNDECAPRENYL-DIPHOSPHATASE"/>
    <property type="match status" value="1"/>
</dbReference>
<evidence type="ECO:0000256" key="16">
    <source>
        <dbReference type="ARBA" id="ARBA00047594"/>
    </source>
</evidence>
<feature type="transmembrane region" description="Helical" evidence="17">
    <location>
        <begin position="139"/>
        <end position="157"/>
    </location>
</feature>
<evidence type="ECO:0000256" key="2">
    <source>
        <dbReference type="ARBA" id="ARBA00010621"/>
    </source>
</evidence>
<dbReference type="GO" id="GO:0009252">
    <property type="term" value="P:peptidoglycan biosynthetic process"/>
    <property type="evidence" value="ECO:0007669"/>
    <property type="project" value="UniProtKB-KW"/>
</dbReference>
<evidence type="ECO:0000256" key="10">
    <source>
        <dbReference type="ARBA" id="ARBA00022989"/>
    </source>
</evidence>
<evidence type="ECO:0000256" key="17">
    <source>
        <dbReference type="HAMAP-Rule" id="MF_01006"/>
    </source>
</evidence>
<evidence type="ECO:0000256" key="6">
    <source>
        <dbReference type="ARBA" id="ARBA00022692"/>
    </source>
</evidence>
<comment type="similarity">
    <text evidence="2 17">Belongs to the UppP family.</text>
</comment>
<feature type="transmembrane region" description="Helical" evidence="17">
    <location>
        <begin position="20"/>
        <end position="41"/>
    </location>
</feature>
<evidence type="ECO:0000256" key="7">
    <source>
        <dbReference type="ARBA" id="ARBA00022801"/>
    </source>
</evidence>
<dbReference type="InterPro" id="IPR003824">
    <property type="entry name" value="UppP"/>
</dbReference>
<evidence type="ECO:0000256" key="12">
    <source>
        <dbReference type="ARBA" id="ARBA00023251"/>
    </source>
</evidence>
<comment type="miscellaneous">
    <text evidence="17">Bacitracin is thought to be involved in the inhibition of peptidoglycan synthesis by sequestering undecaprenyl diphosphate, thereby reducing the pool of lipid carrier available.</text>
</comment>
<dbReference type="NCBIfam" id="NF001394">
    <property type="entry name" value="PRK00281.2-5"/>
    <property type="match status" value="1"/>
</dbReference>
<keyword evidence="19" id="KW-1185">Reference proteome</keyword>
<keyword evidence="11 17" id="KW-0472">Membrane</keyword>
<feature type="transmembrane region" description="Helical" evidence="17">
    <location>
        <begin position="108"/>
        <end position="127"/>
    </location>
</feature>
<gene>
    <name evidence="17" type="primary">uppP</name>
    <name evidence="18" type="ORF">G7B40_004250</name>
</gene>
<evidence type="ECO:0000256" key="5">
    <source>
        <dbReference type="ARBA" id="ARBA00022475"/>
    </source>
</evidence>
<comment type="caution">
    <text evidence="18">The sequence shown here is derived from an EMBL/GenBank/DDBJ whole genome shotgun (WGS) entry which is preliminary data.</text>
</comment>
<dbReference type="HAMAP" id="MF_01006">
    <property type="entry name" value="Undec_diphosphatase"/>
    <property type="match status" value="1"/>
</dbReference>
<feature type="transmembrane region" description="Helical" evidence="17">
    <location>
        <begin position="240"/>
        <end position="265"/>
    </location>
</feature>
<accession>A0AAP5I312</accession>
<keyword evidence="6 17" id="KW-0812">Transmembrane</keyword>
<keyword evidence="9 17" id="KW-0573">Peptidoglycan synthesis</keyword>
<evidence type="ECO:0000256" key="1">
    <source>
        <dbReference type="ARBA" id="ARBA00004651"/>
    </source>
</evidence>
<evidence type="ECO:0000256" key="8">
    <source>
        <dbReference type="ARBA" id="ARBA00022960"/>
    </source>
</evidence>
<dbReference type="GO" id="GO:0050380">
    <property type="term" value="F:undecaprenyl-diphosphatase activity"/>
    <property type="evidence" value="ECO:0007669"/>
    <property type="project" value="UniProtKB-UniRule"/>
</dbReference>
<comment type="catalytic activity">
    <reaction evidence="16 17">
        <text>di-trans,octa-cis-undecaprenyl diphosphate + H2O = di-trans,octa-cis-undecaprenyl phosphate + phosphate + H(+)</text>
        <dbReference type="Rhea" id="RHEA:28094"/>
        <dbReference type="ChEBI" id="CHEBI:15377"/>
        <dbReference type="ChEBI" id="CHEBI:15378"/>
        <dbReference type="ChEBI" id="CHEBI:43474"/>
        <dbReference type="ChEBI" id="CHEBI:58405"/>
        <dbReference type="ChEBI" id="CHEBI:60392"/>
        <dbReference type="EC" id="3.6.1.27"/>
    </reaction>
</comment>
<dbReference type="EC" id="3.6.1.27" evidence="3 17"/>
<reference evidence="19" key="1">
    <citation type="journal article" date="2021" name="Science">
        <title>Hunting the eagle killer: A cyanobacterial neurotoxin causes vacuolar myelinopathy.</title>
        <authorList>
            <person name="Breinlinger S."/>
            <person name="Phillips T.J."/>
            <person name="Haram B.N."/>
            <person name="Mares J."/>
            <person name="Martinez Yerena J.A."/>
            <person name="Hrouzek P."/>
            <person name="Sobotka R."/>
            <person name="Henderson W.M."/>
            <person name="Schmieder P."/>
            <person name="Williams S.M."/>
            <person name="Lauderdale J.D."/>
            <person name="Wilde H.D."/>
            <person name="Gerrin W."/>
            <person name="Kust A."/>
            <person name="Washington J.W."/>
            <person name="Wagner C."/>
            <person name="Geier B."/>
            <person name="Liebeke M."/>
            <person name="Enke H."/>
            <person name="Niedermeyer T.H.J."/>
            <person name="Wilde S.B."/>
        </authorList>
    </citation>
    <scope>NUCLEOTIDE SEQUENCE [LARGE SCALE GENOMIC DNA]</scope>
    <source>
        <strain evidence="19">Thurmond2011</strain>
    </source>
</reference>
<keyword evidence="12 17" id="KW-0046">Antibiotic resistance</keyword>
<evidence type="ECO:0000313" key="18">
    <source>
        <dbReference type="EMBL" id="MDR9893785.1"/>
    </source>
</evidence>
<evidence type="ECO:0000256" key="9">
    <source>
        <dbReference type="ARBA" id="ARBA00022984"/>
    </source>
</evidence>
<evidence type="ECO:0000256" key="3">
    <source>
        <dbReference type="ARBA" id="ARBA00012374"/>
    </source>
</evidence>
<comment type="subcellular location">
    <subcellularLocation>
        <location evidence="1 17">Cell membrane</location>
        <topology evidence="1 17">Multi-pass membrane protein</topology>
    </subcellularLocation>
</comment>
<keyword evidence="10 17" id="KW-1133">Transmembrane helix</keyword>
<dbReference type="GO" id="GO:0071555">
    <property type="term" value="P:cell wall organization"/>
    <property type="evidence" value="ECO:0007669"/>
    <property type="project" value="UniProtKB-KW"/>
</dbReference>
<dbReference type="PANTHER" id="PTHR30622">
    <property type="entry name" value="UNDECAPRENYL-DIPHOSPHATASE"/>
    <property type="match status" value="1"/>
</dbReference>
<dbReference type="GO" id="GO:0008360">
    <property type="term" value="P:regulation of cell shape"/>
    <property type="evidence" value="ECO:0007669"/>
    <property type="project" value="UniProtKB-KW"/>
</dbReference>
<comment type="function">
    <text evidence="17">Catalyzes the dephosphorylation of undecaprenyl diphosphate (UPP). Confers resistance to bacitracin.</text>
</comment>
<organism evidence="18 19">
    <name type="scientific">Aetokthonos hydrillicola Thurmond2011</name>
    <dbReference type="NCBI Taxonomy" id="2712845"/>
    <lineage>
        <taxon>Bacteria</taxon>
        <taxon>Bacillati</taxon>
        <taxon>Cyanobacteriota</taxon>
        <taxon>Cyanophyceae</taxon>
        <taxon>Nostocales</taxon>
        <taxon>Hapalosiphonaceae</taxon>
        <taxon>Aetokthonos</taxon>
    </lineage>
</organism>
<protein>
    <recommendedName>
        <fullName evidence="4 17">Undecaprenyl-diphosphatase</fullName>
        <ecNumber evidence="3 17">3.6.1.27</ecNumber>
    </recommendedName>
    <alternativeName>
        <fullName evidence="15 17">Bacitracin resistance protein</fullName>
    </alternativeName>
    <alternativeName>
        <fullName evidence="14 17">Undecaprenyl pyrophosphate phosphatase</fullName>
    </alternativeName>
</protein>
<keyword evidence="13 17" id="KW-0961">Cell wall biogenesis/degradation</keyword>
<dbReference type="Pfam" id="PF02673">
    <property type="entry name" value="BacA"/>
    <property type="match status" value="1"/>
</dbReference>
<dbReference type="GO" id="GO:0046677">
    <property type="term" value="P:response to antibiotic"/>
    <property type="evidence" value="ECO:0007669"/>
    <property type="project" value="UniProtKB-UniRule"/>
</dbReference>
<keyword evidence="8 17" id="KW-0133">Cell shape</keyword>
<dbReference type="NCBIfam" id="TIGR00753">
    <property type="entry name" value="undec_PP_bacA"/>
    <property type="match status" value="1"/>
</dbReference>